<evidence type="ECO:0000256" key="1">
    <source>
        <dbReference type="SAM" id="SignalP"/>
    </source>
</evidence>
<evidence type="ECO:0000313" key="3">
    <source>
        <dbReference type="Proteomes" id="UP000800041"/>
    </source>
</evidence>
<accession>A0A6G1HCB0</accession>
<feature type="chain" id="PRO_5026341169" description="Secretory phospholipase A2" evidence="1">
    <location>
        <begin position="17"/>
        <end position="141"/>
    </location>
</feature>
<sequence>MKFSLAVFALFSVASALPNMERRQCSTALTDDYIFAYTLPAFEAKRNALDPSCFDWSSDNCSDSPDNPFGFPFEPACQRHDFGYRNYKIQGRFTEANCQAINSNFKTDLDDICTAYSGAEGTGCRALASTYYAAVKEFGCD</sequence>
<gene>
    <name evidence="2" type="ORF">K402DRAFT_400880</name>
</gene>
<proteinExistence type="predicted"/>
<dbReference type="OrthoDB" id="5120271at2759"/>
<evidence type="ECO:0000313" key="2">
    <source>
        <dbReference type="EMBL" id="KAF1990704.1"/>
    </source>
</evidence>
<dbReference type="Gene3D" id="1.20.90.10">
    <property type="entry name" value="Phospholipase A2 domain"/>
    <property type="match status" value="1"/>
</dbReference>
<dbReference type="Proteomes" id="UP000800041">
    <property type="component" value="Unassembled WGS sequence"/>
</dbReference>
<dbReference type="GO" id="GO:0050482">
    <property type="term" value="P:arachidonate secretion"/>
    <property type="evidence" value="ECO:0007669"/>
    <property type="project" value="InterPro"/>
</dbReference>
<protein>
    <recommendedName>
        <fullName evidence="4">Secretory phospholipase A2</fullName>
    </recommendedName>
</protein>
<name>A0A6G1HCB0_9PEZI</name>
<evidence type="ECO:0008006" key="4">
    <source>
        <dbReference type="Google" id="ProtNLM"/>
    </source>
</evidence>
<dbReference type="GO" id="GO:0006644">
    <property type="term" value="P:phospholipid metabolic process"/>
    <property type="evidence" value="ECO:0007669"/>
    <property type="project" value="InterPro"/>
</dbReference>
<dbReference type="InterPro" id="IPR036444">
    <property type="entry name" value="PLipase_A2_dom_sf"/>
</dbReference>
<keyword evidence="1" id="KW-0732">Signal</keyword>
<dbReference type="AlphaFoldDB" id="A0A6G1HCB0"/>
<organism evidence="2 3">
    <name type="scientific">Aulographum hederae CBS 113979</name>
    <dbReference type="NCBI Taxonomy" id="1176131"/>
    <lineage>
        <taxon>Eukaryota</taxon>
        <taxon>Fungi</taxon>
        <taxon>Dikarya</taxon>
        <taxon>Ascomycota</taxon>
        <taxon>Pezizomycotina</taxon>
        <taxon>Dothideomycetes</taxon>
        <taxon>Pleosporomycetidae</taxon>
        <taxon>Aulographales</taxon>
        <taxon>Aulographaceae</taxon>
    </lineage>
</organism>
<feature type="signal peptide" evidence="1">
    <location>
        <begin position="1"/>
        <end position="16"/>
    </location>
</feature>
<reference evidence="2" key="1">
    <citation type="journal article" date="2020" name="Stud. Mycol.">
        <title>101 Dothideomycetes genomes: a test case for predicting lifestyles and emergence of pathogens.</title>
        <authorList>
            <person name="Haridas S."/>
            <person name="Albert R."/>
            <person name="Binder M."/>
            <person name="Bloem J."/>
            <person name="Labutti K."/>
            <person name="Salamov A."/>
            <person name="Andreopoulos B."/>
            <person name="Baker S."/>
            <person name="Barry K."/>
            <person name="Bills G."/>
            <person name="Bluhm B."/>
            <person name="Cannon C."/>
            <person name="Castanera R."/>
            <person name="Culley D."/>
            <person name="Daum C."/>
            <person name="Ezra D."/>
            <person name="Gonzalez J."/>
            <person name="Henrissat B."/>
            <person name="Kuo A."/>
            <person name="Liang C."/>
            <person name="Lipzen A."/>
            <person name="Lutzoni F."/>
            <person name="Magnuson J."/>
            <person name="Mondo S."/>
            <person name="Nolan M."/>
            <person name="Ohm R."/>
            <person name="Pangilinan J."/>
            <person name="Park H.-J."/>
            <person name="Ramirez L."/>
            <person name="Alfaro M."/>
            <person name="Sun H."/>
            <person name="Tritt A."/>
            <person name="Yoshinaga Y."/>
            <person name="Zwiers L.-H."/>
            <person name="Turgeon B."/>
            <person name="Goodwin S."/>
            <person name="Spatafora J."/>
            <person name="Crous P."/>
            <person name="Grigoriev I."/>
        </authorList>
    </citation>
    <scope>NUCLEOTIDE SEQUENCE</scope>
    <source>
        <strain evidence="2">CBS 113979</strain>
    </source>
</reference>
<dbReference type="GO" id="GO:0004623">
    <property type="term" value="F:phospholipase A2 activity"/>
    <property type="evidence" value="ECO:0007669"/>
    <property type="project" value="InterPro"/>
</dbReference>
<keyword evidence="3" id="KW-1185">Reference proteome</keyword>
<dbReference type="SUPFAM" id="SSF48619">
    <property type="entry name" value="Phospholipase A2, PLA2"/>
    <property type="match status" value="1"/>
</dbReference>
<dbReference type="Pfam" id="PF09056">
    <property type="entry name" value="Phospholip_A2_3"/>
    <property type="match status" value="1"/>
</dbReference>
<dbReference type="EMBL" id="ML977141">
    <property type="protein sequence ID" value="KAF1990704.1"/>
    <property type="molecule type" value="Genomic_DNA"/>
</dbReference>
<dbReference type="InterPro" id="IPR015141">
    <property type="entry name" value="PLipase_A2_prok/fun"/>
</dbReference>